<dbReference type="OrthoDB" id="194386at2759"/>
<dbReference type="Proteomes" id="UP000054350">
    <property type="component" value="Unassembled WGS sequence"/>
</dbReference>
<dbReference type="STRING" id="578462.A0A0L0T7Y6"/>
<dbReference type="EMBL" id="GG745367">
    <property type="protein sequence ID" value="KNE70669.1"/>
    <property type="molecule type" value="Genomic_DNA"/>
</dbReference>
<gene>
    <name evidence="1" type="ORF">AMAG_15427</name>
</gene>
<evidence type="ECO:0000313" key="2">
    <source>
        <dbReference type="Proteomes" id="UP000054350"/>
    </source>
</evidence>
<protein>
    <recommendedName>
        <fullName evidence="3">FAM86 N-terminal domain-containing protein</fullName>
    </recommendedName>
</protein>
<sequence>MNQAPAAAKDAHADAAVETVARQVLGNCPHHLFQWPPLANGEQWTSLDRQQAIHTNILKWATDYHVLPNTKYLSTFLRRYVRMIEEAGEELDEDLLTFHCDLMGQGAADTGDLPHDFTLKTYFLDSRVSDNYVTTMESANTISGGTTGLKTWPASLSMAEYLLTHPDLIRGKTVVELGSGVGVLGLVCARLSAARVALTDVNASVLSVLEKNVDRFRQRTTLPAAPIEIHSLDWFSVEDHEADAHLGDVLLCADTVYDPDLLPGLAHCLHTFLRAAARRNRPLAVYMATAIRRESTFHDLNDRLRKVGFAYRIILDDCPPMRFYPDEAVTQIAVLEIVPVSDGTGVGGE</sequence>
<dbReference type="InterPro" id="IPR029063">
    <property type="entry name" value="SAM-dependent_MTases_sf"/>
</dbReference>
<evidence type="ECO:0008006" key="3">
    <source>
        <dbReference type="Google" id="ProtNLM"/>
    </source>
</evidence>
<dbReference type="SUPFAM" id="SSF53335">
    <property type="entry name" value="S-adenosyl-L-methionine-dependent methyltransferases"/>
    <property type="match status" value="1"/>
</dbReference>
<organism evidence="1 2">
    <name type="scientific">Allomyces macrogynus (strain ATCC 38327)</name>
    <name type="common">Allomyces javanicus var. macrogynus</name>
    <dbReference type="NCBI Taxonomy" id="578462"/>
    <lineage>
        <taxon>Eukaryota</taxon>
        <taxon>Fungi</taxon>
        <taxon>Fungi incertae sedis</taxon>
        <taxon>Blastocladiomycota</taxon>
        <taxon>Blastocladiomycetes</taxon>
        <taxon>Blastocladiales</taxon>
        <taxon>Blastocladiaceae</taxon>
        <taxon>Allomyces</taxon>
    </lineage>
</organism>
<accession>A0A0L0T7Y6</accession>
<reference evidence="1 2" key="1">
    <citation type="submission" date="2009-11" db="EMBL/GenBank/DDBJ databases">
        <title>Annotation of Allomyces macrogynus ATCC 38327.</title>
        <authorList>
            <consortium name="The Broad Institute Genome Sequencing Platform"/>
            <person name="Russ C."/>
            <person name="Cuomo C."/>
            <person name="Burger G."/>
            <person name="Gray M.W."/>
            <person name="Holland P.W.H."/>
            <person name="King N."/>
            <person name="Lang F.B.F."/>
            <person name="Roger A.J."/>
            <person name="Ruiz-Trillo I."/>
            <person name="Young S.K."/>
            <person name="Zeng Q."/>
            <person name="Gargeya S."/>
            <person name="Fitzgerald M."/>
            <person name="Haas B."/>
            <person name="Abouelleil A."/>
            <person name="Alvarado L."/>
            <person name="Arachchi H.M."/>
            <person name="Berlin A."/>
            <person name="Chapman S.B."/>
            <person name="Gearin G."/>
            <person name="Goldberg J."/>
            <person name="Griggs A."/>
            <person name="Gujja S."/>
            <person name="Hansen M."/>
            <person name="Heiman D."/>
            <person name="Howarth C."/>
            <person name="Larimer J."/>
            <person name="Lui A."/>
            <person name="MacDonald P.J.P."/>
            <person name="McCowen C."/>
            <person name="Montmayeur A."/>
            <person name="Murphy C."/>
            <person name="Neiman D."/>
            <person name="Pearson M."/>
            <person name="Priest M."/>
            <person name="Roberts A."/>
            <person name="Saif S."/>
            <person name="Shea T."/>
            <person name="Sisk P."/>
            <person name="Stolte C."/>
            <person name="Sykes S."/>
            <person name="Wortman J."/>
            <person name="Nusbaum C."/>
            <person name="Birren B."/>
        </authorList>
    </citation>
    <scope>NUCLEOTIDE SEQUENCE [LARGE SCALE GENOMIC DNA]</scope>
    <source>
        <strain evidence="1 2">ATCC 38327</strain>
    </source>
</reference>
<dbReference type="PANTHER" id="PTHR14614">
    <property type="entry name" value="HEPATOCELLULAR CARCINOMA-ASSOCIATED ANTIGEN"/>
    <property type="match status" value="1"/>
</dbReference>
<dbReference type="eggNOG" id="KOG2497">
    <property type="taxonomic scope" value="Eukaryota"/>
</dbReference>
<name>A0A0L0T7Y6_ALLM3</name>
<proteinExistence type="predicted"/>
<dbReference type="CDD" id="cd02440">
    <property type="entry name" value="AdoMet_MTases"/>
    <property type="match status" value="1"/>
</dbReference>
<dbReference type="AlphaFoldDB" id="A0A0L0T7Y6"/>
<dbReference type="Pfam" id="PF10294">
    <property type="entry name" value="Methyltransf_16"/>
    <property type="match status" value="1"/>
</dbReference>
<evidence type="ECO:0000313" key="1">
    <source>
        <dbReference type="EMBL" id="KNE70669.1"/>
    </source>
</evidence>
<dbReference type="Gene3D" id="3.40.50.150">
    <property type="entry name" value="Vaccinia Virus protein VP39"/>
    <property type="match status" value="1"/>
</dbReference>
<dbReference type="OMA" id="PIRTYRI"/>
<keyword evidence="2" id="KW-1185">Reference proteome</keyword>
<dbReference type="VEuPathDB" id="FungiDB:AMAG_15427"/>
<reference evidence="2" key="2">
    <citation type="submission" date="2009-11" db="EMBL/GenBank/DDBJ databases">
        <title>The Genome Sequence of Allomyces macrogynus strain ATCC 38327.</title>
        <authorList>
            <consortium name="The Broad Institute Genome Sequencing Platform"/>
            <person name="Russ C."/>
            <person name="Cuomo C."/>
            <person name="Shea T."/>
            <person name="Young S.K."/>
            <person name="Zeng Q."/>
            <person name="Koehrsen M."/>
            <person name="Haas B."/>
            <person name="Borodovsky M."/>
            <person name="Guigo R."/>
            <person name="Alvarado L."/>
            <person name="Berlin A."/>
            <person name="Borenstein D."/>
            <person name="Chen Z."/>
            <person name="Engels R."/>
            <person name="Freedman E."/>
            <person name="Gellesch M."/>
            <person name="Goldberg J."/>
            <person name="Griggs A."/>
            <person name="Gujja S."/>
            <person name="Heiman D."/>
            <person name="Hepburn T."/>
            <person name="Howarth C."/>
            <person name="Jen D."/>
            <person name="Larson L."/>
            <person name="Lewis B."/>
            <person name="Mehta T."/>
            <person name="Park D."/>
            <person name="Pearson M."/>
            <person name="Roberts A."/>
            <person name="Saif S."/>
            <person name="Shenoy N."/>
            <person name="Sisk P."/>
            <person name="Stolte C."/>
            <person name="Sykes S."/>
            <person name="Walk T."/>
            <person name="White J."/>
            <person name="Yandava C."/>
            <person name="Burger G."/>
            <person name="Gray M.W."/>
            <person name="Holland P.W.H."/>
            <person name="King N."/>
            <person name="Lang F.B.F."/>
            <person name="Roger A.J."/>
            <person name="Ruiz-Trillo I."/>
            <person name="Lander E."/>
            <person name="Nusbaum C."/>
        </authorList>
    </citation>
    <scope>NUCLEOTIDE SEQUENCE [LARGE SCALE GENOMIC DNA]</scope>
    <source>
        <strain evidence="2">ATCC 38327</strain>
    </source>
</reference>
<dbReference type="GO" id="GO:0032991">
    <property type="term" value="C:protein-containing complex"/>
    <property type="evidence" value="ECO:0007669"/>
    <property type="project" value="TreeGrafter"/>
</dbReference>
<dbReference type="PANTHER" id="PTHR14614:SF130">
    <property type="entry name" value="PROTEIN-LYSINE N-METHYLTRANSFERASE EEF2KMT"/>
    <property type="match status" value="1"/>
</dbReference>
<dbReference type="InterPro" id="IPR019410">
    <property type="entry name" value="Methyltransf_16"/>
</dbReference>